<dbReference type="InterPro" id="IPR009057">
    <property type="entry name" value="Homeodomain-like_sf"/>
</dbReference>
<dbReference type="InterPro" id="IPR036271">
    <property type="entry name" value="Tet_transcr_reg_TetR-rel_C_sf"/>
</dbReference>
<dbReference type="PROSITE" id="PS50977">
    <property type="entry name" value="HTH_TETR_2"/>
    <property type="match status" value="1"/>
</dbReference>
<organism evidence="6 7">
    <name type="scientific">Microbacterium amylolyticum</name>
    <dbReference type="NCBI Taxonomy" id="936337"/>
    <lineage>
        <taxon>Bacteria</taxon>
        <taxon>Bacillati</taxon>
        <taxon>Actinomycetota</taxon>
        <taxon>Actinomycetes</taxon>
        <taxon>Micrococcales</taxon>
        <taxon>Microbacteriaceae</taxon>
        <taxon>Microbacterium</taxon>
    </lineage>
</organism>
<dbReference type="SUPFAM" id="SSF48498">
    <property type="entry name" value="Tetracyclin repressor-like, C-terminal domain"/>
    <property type="match status" value="1"/>
</dbReference>
<dbReference type="PANTHER" id="PTHR30055">
    <property type="entry name" value="HTH-TYPE TRANSCRIPTIONAL REGULATOR RUTR"/>
    <property type="match status" value="1"/>
</dbReference>
<dbReference type="Pfam" id="PF00440">
    <property type="entry name" value="TetR_N"/>
    <property type="match status" value="1"/>
</dbReference>
<feature type="domain" description="HTH tetR-type" evidence="5">
    <location>
        <begin position="4"/>
        <end position="64"/>
    </location>
</feature>
<protein>
    <submittedName>
        <fullName evidence="6">AcrR family transcriptional regulator</fullName>
    </submittedName>
</protein>
<evidence type="ECO:0000256" key="3">
    <source>
        <dbReference type="ARBA" id="ARBA00023163"/>
    </source>
</evidence>
<accession>A0ABS4ZIA2</accession>
<dbReference type="SUPFAM" id="SSF46689">
    <property type="entry name" value="Homeodomain-like"/>
    <property type="match status" value="1"/>
</dbReference>
<dbReference type="RefSeq" id="WP_165134989.1">
    <property type="nucleotide sequence ID" value="NZ_CP049253.1"/>
</dbReference>
<feature type="DNA-binding region" description="H-T-H motif" evidence="4">
    <location>
        <begin position="27"/>
        <end position="46"/>
    </location>
</feature>
<keyword evidence="1" id="KW-0805">Transcription regulation</keyword>
<comment type="caution">
    <text evidence="6">The sequence shown here is derived from an EMBL/GenBank/DDBJ whole genome shotgun (WGS) entry which is preliminary data.</text>
</comment>
<proteinExistence type="predicted"/>
<dbReference type="Gene3D" id="1.10.357.10">
    <property type="entry name" value="Tetracycline Repressor, domain 2"/>
    <property type="match status" value="1"/>
</dbReference>
<evidence type="ECO:0000256" key="2">
    <source>
        <dbReference type="ARBA" id="ARBA00023125"/>
    </source>
</evidence>
<sequence>MSRPSAKQEVVKAALRLAADTGLAALTFEAVAETAGKTKGGVIYHFRSKDDLVRAVVQQLIDEWDADASRHLGVPFDDATREDRIIAFLLSCVDPGYEITAAGDLSVLVDVMRDDRYVGIWTSLREKWIGDVSTLTITQQIALAAADGIWVDEAMQQAPYPDGRRETIVAELSRMVRGN</sequence>
<evidence type="ECO:0000259" key="5">
    <source>
        <dbReference type="PROSITE" id="PS50977"/>
    </source>
</evidence>
<evidence type="ECO:0000313" key="7">
    <source>
        <dbReference type="Proteomes" id="UP001519362"/>
    </source>
</evidence>
<reference evidence="6 7" key="1">
    <citation type="submission" date="2021-03" db="EMBL/GenBank/DDBJ databases">
        <title>Sequencing the genomes of 1000 actinobacteria strains.</title>
        <authorList>
            <person name="Klenk H.-P."/>
        </authorList>
    </citation>
    <scope>NUCLEOTIDE SEQUENCE [LARGE SCALE GENOMIC DNA]</scope>
    <source>
        <strain evidence="6 7">DSM 24221</strain>
    </source>
</reference>
<keyword evidence="3" id="KW-0804">Transcription</keyword>
<dbReference type="Pfam" id="PF17937">
    <property type="entry name" value="TetR_C_28"/>
    <property type="match status" value="1"/>
</dbReference>
<evidence type="ECO:0000256" key="1">
    <source>
        <dbReference type="ARBA" id="ARBA00023015"/>
    </source>
</evidence>
<evidence type="ECO:0000313" key="6">
    <source>
        <dbReference type="EMBL" id="MBP2437009.1"/>
    </source>
</evidence>
<dbReference type="PRINTS" id="PR00455">
    <property type="entry name" value="HTHTETR"/>
</dbReference>
<dbReference type="InterPro" id="IPR041479">
    <property type="entry name" value="TetR_CgmR_C"/>
</dbReference>
<gene>
    <name evidence="6" type="ORF">JOF34_001595</name>
</gene>
<keyword evidence="2 4" id="KW-0238">DNA-binding</keyword>
<dbReference type="InterPro" id="IPR001647">
    <property type="entry name" value="HTH_TetR"/>
</dbReference>
<dbReference type="Proteomes" id="UP001519362">
    <property type="component" value="Unassembled WGS sequence"/>
</dbReference>
<dbReference type="PANTHER" id="PTHR30055:SF234">
    <property type="entry name" value="HTH-TYPE TRANSCRIPTIONAL REGULATOR BETI"/>
    <property type="match status" value="1"/>
</dbReference>
<keyword evidence="7" id="KW-1185">Reference proteome</keyword>
<dbReference type="InterPro" id="IPR050109">
    <property type="entry name" value="HTH-type_TetR-like_transc_reg"/>
</dbReference>
<dbReference type="EMBL" id="JAGIOL010000001">
    <property type="protein sequence ID" value="MBP2437009.1"/>
    <property type="molecule type" value="Genomic_DNA"/>
</dbReference>
<name>A0ABS4ZIA2_9MICO</name>
<evidence type="ECO:0000256" key="4">
    <source>
        <dbReference type="PROSITE-ProRule" id="PRU00335"/>
    </source>
</evidence>